<dbReference type="AlphaFoldDB" id="A0A7J6I897"/>
<reference evidence="1 2" key="1">
    <citation type="journal article" date="2020" name="bioRxiv">
        <title>Sequence and annotation of 42 cannabis genomes reveals extensive copy number variation in cannabinoid synthesis and pathogen resistance genes.</title>
        <authorList>
            <person name="Mckernan K.J."/>
            <person name="Helbert Y."/>
            <person name="Kane L.T."/>
            <person name="Ebling H."/>
            <person name="Zhang L."/>
            <person name="Liu B."/>
            <person name="Eaton Z."/>
            <person name="Mclaughlin S."/>
            <person name="Kingan S."/>
            <person name="Baybayan P."/>
            <person name="Concepcion G."/>
            <person name="Jordan M."/>
            <person name="Riva A."/>
            <person name="Barbazuk W."/>
            <person name="Harkins T."/>
        </authorList>
    </citation>
    <scope>NUCLEOTIDE SEQUENCE [LARGE SCALE GENOMIC DNA]</scope>
    <source>
        <strain evidence="2">cv. Jamaican Lion 4</strain>
        <tissue evidence="1">Leaf</tissue>
    </source>
</reference>
<dbReference type="PANTHER" id="PTHR34375">
    <property type="entry name" value="GATA ZINC FINGER PROTEIN-RELATED"/>
    <property type="match status" value="1"/>
</dbReference>
<proteinExistence type="predicted"/>
<dbReference type="Proteomes" id="UP000583929">
    <property type="component" value="Unassembled WGS sequence"/>
</dbReference>
<dbReference type="PANTHER" id="PTHR34375:SF2">
    <property type="entry name" value="GATA ZINC FINGER PROTEIN"/>
    <property type="match status" value="1"/>
</dbReference>
<name>A0A7J6I897_CANSA</name>
<organism evidence="1 2">
    <name type="scientific">Cannabis sativa</name>
    <name type="common">Hemp</name>
    <name type="synonym">Marijuana</name>
    <dbReference type="NCBI Taxonomy" id="3483"/>
    <lineage>
        <taxon>Eukaryota</taxon>
        <taxon>Viridiplantae</taxon>
        <taxon>Streptophyta</taxon>
        <taxon>Embryophyta</taxon>
        <taxon>Tracheophyta</taxon>
        <taxon>Spermatophyta</taxon>
        <taxon>Magnoliopsida</taxon>
        <taxon>eudicotyledons</taxon>
        <taxon>Gunneridae</taxon>
        <taxon>Pentapetalae</taxon>
        <taxon>rosids</taxon>
        <taxon>fabids</taxon>
        <taxon>Rosales</taxon>
        <taxon>Cannabaceae</taxon>
        <taxon>Cannabis</taxon>
    </lineage>
</organism>
<sequence>RERESDTLTLISYFNFITILSHSPHLGLSAMSDVTNLLRPVGGTEYSWCKAVPLGTGITVLALSLSNPPDITNLQNTLHHFQTSHPILNSYIHFNPITKSFSYLKHPDPHLQIEPFDLQSTAQILQDLQKDAQNDAVTPFQLILEHELNRNSWLDPDVDADVFFASLYSLSEAQWCVVLRLHTSVCDRAAAAALLRGLLSEMSGGEKEFEGNGEVSLGIEEIIPKGKGNKPFWVRGVDMVGYSLNSFRLSNLEFVDPNSPRQTRVVRLQMNPLHTQNLLAVTAHSSKNLPEDNKEKYAVVILTDCRSILEPPLSNNHLGFYHSAILNTHNITGRDTLWELAKRSYTSNANAKKSNKHFTDMSDLNFLMCKAIENPSLTPSSSMRTAFMSVFEDSIVDQTAELQQELGLVDYMGCASAHGVGPSIAVFHTIRGGSLDCVMVYPSPLHSREQIQDLIDRMKSILVAGCVSVEDVESNGS</sequence>
<evidence type="ECO:0000313" key="1">
    <source>
        <dbReference type="EMBL" id="KAF4402890.1"/>
    </source>
</evidence>
<gene>
    <name evidence="1" type="ORF">G4B88_010342</name>
</gene>
<dbReference type="SUPFAM" id="SSF52777">
    <property type="entry name" value="CoA-dependent acyltransferases"/>
    <property type="match status" value="2"/>
</dbReference>
<protein>
    <submittedName>
        <fullName evidence="1">Uncharacterized protein</fullName>
    </submittedName>
</protein>
<evidence type="ECO:0000313" key="2">
    <source>
        <dbReference type="Proteomes" id="UP000583929"/>
    </source>
</evidence>
<dbReference type="Gene3D" id="3.30.559.10">
    <property type="entry name" value="Chloramphenicol acetyltransferase-like domain"/>
    <property type="match status" value="1"/>
</dbReference>
<feature type="non-terminal residue" evidence="1">
    <location>
        <position position="1"/>
    </location>
</feature>
<comment type="caution">
    <text evidence="1">The sequence shown here is derived from an EMBL/GenBank/DDBJ whole genome shotgun (WGS) entry which is preliminary data.</text>
</comment>
<keyword evidence="2" id="KW-1185">Reference proteome</keyword>
<accession>A0A7J6I897</accession>
<dbReference type="InterPro" id="IPR023213">
    <property type="entry name" value="CAT-like_dom_sf"/>
</dbReference>
<dbReference type="EMBL" id="JAATIQ010000006">
    <property type="protein sequence ID" value="KAF4402890.1"/>
    <property type="molecule type" value="Genomic_DNA"/>
</dbReference>